<dbReference type="Proteomes" id="UP000037696">
    <property type="component" value="Unassembled WGS sequence"/>
</dbReference>
<reference evidence="1 2" key="1">
    <citation type="submission" date="2015-08" db="EMBL/GenBank/DDBJ databases">
        <title>Genome sequencing of Penicillium nordicum.</title>
        <authorList>
            <person name="Nguyen H.D."/>
            <person name="Seifert K.A."/>
        </authorList>
    </citation>
    <scope>NUCLEOTIDE SEQUENCE [LARGE SCALE GENOMIC DNA]</scope>
    <source>
        <strain evidence="1 2">DAOMC 185683</strain>
    </source>
</reference>
<dbReference type="SUPFAM" id="SSF103473">
    <property type="entry name" value="MFS general substrate transporter"/>
    <property type="match status" value="1"/>
</dbReference>
<protein>
    <recommendedName>
        <fullName evidence="3">Major facilitator superfamily (MFS) profile domain-containing protein</fullName>
    </recommendedName>
</protein>
<dbReference type="EMBL" id="LHQQ01000045">
    <property type="protein sequence ID" value="KOS45358.1"/>
    <property type="molecule type" value="Genomic_DNA"/>
</dbReference>
<dbReference type="InterPro" id="IPR036259">
    <property type="entry name" value="MFS_trans_sf"/>
</dbReference>
<accession>A0A0M8P568</accession>
<dbReference type="AlphaFoldDB" id="A0A0M8P568"/>
<keyword evidence="2" id="KW-1185">Reference proteome</keyword>
<comment type="caution">
    <text evidence="1">The sequence shown here is derived from an EMBL/GenBank/DDBJ whole genome shotgun (WGS) entry which is preliminary data.</text>
</comment>
<evidence type="ECO:0000313" key="2">
    <source>
        <dbReference type="Proteomes" id="UP000037696"/>
    </source>
</evidence>
<evidence type="ECO:0000313" key="1">
    <source>
        <dbReference type="EMBL" id="KOS45358.1"/>
    </source>
</evidence>
<dbReference type="OrthoDB" id="6499973at2759"/>
<name>A0A0M8P568_9EURO</name>
<gene>
    <name evidence="1" type="ORF">ACN38_g3744</name>
</gene>
<proteinExistence type="predicted"/>
<sequence length="88" mass="10077">MVQVNIDINDGRQDNCNRNIDSVSCSILFSSMWVWIYQDYYTEHFLSNETSSSISWIGSVKVCFLFSGSLTGGPLFDRYGDSVRKDFL</sequence>
<organism evidence="1 2">
    <name type="scientific">Penicillium nordicum</name>
    <dbReference type="NCBI Taxonomy" id="229535"/>
    <lineage>
        <taxon>Eukaryota</taxon>
        <taxon>Fungi</taxon>
        <taxon>Dikarya</taxon>
        <taxon>Ascomycota</taxon>
        <taxon>Pezizomycotina</taxon>
        <taxon>Eurotiomycetes</taxon>
        <taxon>Eurotiomycetidae</taxon>
        <taxon>Eurotiales</taxon>
        <taxon>Aspergillaceae</taxon>
        <taxon>Penicillium</taxon>
    </lineage>
</organism>
<evidence type="ECO:0008006" key="3">
    <source>
        <dbReference type="Google" id="ProtNLM"/>
    </source>
</evidence>